<dbReference type="AlphaFoldDB" id="A0A1I0MD78"/>
<accession>A0A1I0MD78</accession>
<feature type="transmembrane region" description="Helical" evidence="1">
    <location>
        <begin position="6"/>
        <end position="22"/>
    </location>
</feature>
<dbReference type="Proteomes" id="UP000199701">
    <property type="component" value="Unassembled WGS sequence"/>
</dbReference>
<keyword evidence="1" id="KW-0472">Membrane</keyword>
<reference evidence="2 3" key="1">
    <citation type="submission" date="2016-10" db="EMBL/GenBank/DDBJ databases">
        <authorList>
            <person name="de Groot N.N."/>
        </authorList>
    </citation>
    <scope>NUCLEOTIDE SEQUENCE [LARGE SCALE GENOMIC DNA]</scope>
    <source>
        <strain evidence="2 3">DSM 9179</strain>
    </source>
</reference>
<gene>
    <name evidence="2" type="ORF">SAMN05421659_101395</name>
</gene>
<dbReference type="EMBL" id="FOJI01000001">
    <property type="protein sequence ID" value="SEV85924.1"/>
    <property type="molecule type" value="Genomic_DNA"/>
</dbReference>
<name>A0A1I0MD78_9FIRM</name>
<evidence type="ECO:0000256" key="1">
    <source>
        <dbReference type="SAM" id="Phobius"/>
    </source>
</evidence>
<proteinExistence type="predicted"/>
<evidence type="ECO:0000313" key="3">
    <source>
        <dbReference type="Proteomes" id="UP000199701"/>
    </source>
</evidence>
<keyword evidence="1" id="KW-0812">Transmembrane</keyword>
<protein>
    <submittedName>
        <fullName evidence="2">Uncharacterized protein</fullName>
    </submittedName>
</protein>
<dbReference type="STRING" id="99656.SAMN05421659_101395"/>
<keyword evidence="1" id="KW-1133">Transmembrane helix</keyword>
<sequence length="30" mass="3352">MTYQFTTLGAVIGLVVAIFLIIKKYNLHIA</sequence>
<evidence type="ECO:0000313" key="2">
    <source>
        <dbReference type="EMBL" id="SEV85924.1"/>
    </source>
</evidence>
<organism evidence="2 3">
    <name type="scientific">[Clostridium] fimetarium</name>
    <dbReference type="NCBI Taxonomy" id="99656"/>
    <lineage>
        <taxon>Bacteria</taxon>
        <taxon>Bacillati</taxon>
        <taxon>Bacillota</taxon>
        <taxon>Clostridia</taxon>
        <taxon>Lachnospirales</taxon>
        <taxon>Lachnospiraceae</taxon>
    </lineage>
</organism>
<keyword evidence="3" id="KW-1185">Reference proteome</keyword>